<evidence type="ECO:0000313" key="7">
    <source>
        <dbReference type="Proteomes" id="UP000308744"/>
    </source>
</evidence>
<keyword evidence="3" id="KW-0238">DNA-binding</keyword>
<keyword evidence="2" id="KW-0229">DNA integration</keyword>
<gene>
    <name evidence="6" type="ORF">FC756_14700</name>
</gene>
<proteinExistence type="inferred from homology"/>
<evidence type="ECO:0000256" key="1">
    <source>
        <dbReference type="ARBA" id="ARBA00008857"/>
    </source>
</evidence>
<dbReference type="Pfam" id="PF14659">
    <property type="entry name" value="Phage_int_SAM_3"/>
    <property type="match status" value="1"/>
</dbReference>
<dbReference type="PANTHER" id="PTHR30349:SF64">
    <property type="entry name" value="PROPHAGE INTEGRASE INTD-RELATED"/>
    <property type="match status" value="1"/>
</dbReference>
<dbReference type="InterPro" id="IPR002104">
    <property type="entry name" value="Integrase_catalytic"/>
</dbReference>
<dbReference type="EMBL" id="SZPU01000056">
    <property type="protein sequence ID" value="TKI66672.1"/>
    <property type="molecule type" value="Genomic_DNA"/>
</dbReference>
<dbReference type="InterPro" id="IPR050090">
    <property type="entry name" value="Tyrosine_recombinase_XerCD"/>
</dbReference>
<organism evidence="6 7">
    <name type="scientific">Lysinibacillus mangiferihumi</name>
    <dbReference type="NCBI Taxonomy" id="1130819"/>
    <lineage>
        <taxon>Bacteria</taxon>
        <taxon>Bacillati</taxon>
        <taxon>Bacillota</taxon>
        <taxon>Bacilli</taxon>
        <taxon>Bacillales</taxon>
        <taxon>Bacillaceae</taxon>
        <taxon>Lysinibacillus</taxon>
    </lineage>
</organism>
<evidence type="ECO:0000256" key="4">
    <source>
        <dbReference type="ARBA" id="ARBA00023172"/>
    </source>
</evidence>
<evidence type="ECO:0000259" key="5">
    <source>
        <dbReference type="PROSITE" id="PS51898"/>
    </source>
</evidence>
<comment type="caution">
    <text evidence="6">The sequence shown here is derived from an EMBL/GenBank/DDBJ whole genome shotgun (WGS) entry which is preliminary data.</text>
</comment>
<dbReference type="AlphaFoldDB" id="A0A4U2Z0E7"/>
<accession>A0A4U2Z0E7</accession>
<dbReference type="InterPro" id="IPR013762">
    <property type="entry name" value="Integrase-like_cat_sf"/>
</dbReference>
<dbReference type="GO" id="GO:0006310">
    <property type="term" value="P:DNA recombination"/>
    <property type="evidence" value="ECO:0007669"/>
    <property type="project" value="UniProtKB-KW"/>
</dbReference>
<dbReference type="PROSITE" id="PS51898">
    <property type="entry name" value="TYR_RECOMBINASE"/>
    <property type="match status" value="1"/>
</dbReference>
<dbReference type="GO" id="GO:0003677">
    <property type="term" value="F:DNA binding"/>
    <property type="evidence" value="ECO:0007669"/>
    <property type="project" value="UniProtKB-KW"/>
</dbReference>
<keyword evidence="7" id="KW-1185">Reference proteome</keyword>
<dbReference type="InterPro" id="IPR010998">
    <property type="entry name" value="Integrase_recombinase_N"/>
</dbReference>
<dbReference type="Proteomes" id="UP000308744">
    <property type="component" value="Unassembled WGS sequence"/>
</dbReference>
<comment type="similarity">
    <text evidence="1">Belongs to the 'phage' integrase family.</text>
</comment>
<sequence>MKGVIIVGYVKKIDKNKFKLIADLGYRGKRRIRKTKVVEVKSEKEAIRLLILFEEEMKQSKDVYFSNIDSITLNNLYPRWKDNYAKQHYSARSLHDNCTHLEKRILPIFGDMKLKDIKKVDVVFFVGDLQKKKRRLDEQEGELAPSTVHNIYKAFASIMNVAVQWNLIEESPCKNVKLPKLKYEEGKAYSAEQVKLLFERLHNRENAEKRLLVELAVVSAARQGELVAIEEKHLNIENNTLLIEQALVNLTGEGIIVKETKGKRKRVVTIPTNIMNDLVTLAAVKKYQLEEAGEEREWNEHIFLFSNEFGKPYRPDSISQWWDRFMKRNPDLPKIRFHDLRHTSATLLIHAGEHPKVIQSRLGHSNITTTMNTYGHLLQETDQRASSHFDKLFDEKE</sequence>
<dbReference type="Gene3D" id="1.10.150.130">
    <property type="match status" value="1"/>
</dbReference>
<dbReference type="InterPro" id="IPR004107">
    <property type="entry name" value="Integrase_SAM-like_N"/>
</dbReference>
<dbReference type="Gene3D" id="1.10.443.10">
    <property type="entry name" value="Intergrase catalytic core"/>
    <property type="match status" value="1"/>
</dbReference>
<dbReference type="Pfam" id="PF00589">
    <property type="entry name" value="Phage_integrase"/>
    <property type="match status" value="1"/>
</dbReference>
<reference evidence="6 7" key="1">
    <citation type="submission" date="2019-04" db="EMBL/GenBank/DDBJ databases">
        <title>Lysinibacillus genome sequencing.</title>
        <authorList>
            <person name="Dunlap C."/>
        </authorList>
    </citation>
    <scope>NUCLEOTIDE SEQUENCE [LARGE SCALE GENOMIC DNA]</scope>
    <source>
        <strain evidence="6 7">CCTCC AB 2010389</strain>
    </source>
</reference>
<name>A0A4U2Z0E7_9BACI</name>
<evidence type="ECO:0000256" key="2">
    <source>
        <dbReference type="ARBA" id="ARBA00022908"/>
    </source>
</evidence>
<feature type="domain" description="Tyr recombinase" evidence="5">
    <location>
        <begin position="184"/>
        <end position="390"/>
    </location>
</feature>
<evidence type="ECO:0000313" key="6">
    <source>
        <dbReference type="EMBL" id="TKI66672.1"/>
    </source>
</evidence>
<dbReference type="GO" id="GO:0015074">
    <property type="term" value="P:DNA integration"/>
    <property type="evidence" value="ECO:0007669"/>
    <property type="project" value="UniProtKB-KW"/>
</dbReference>
<protein>
    <submittedName>
        <fullName evidence="6">Site-specific integrase</fullName>
    </submittedName>
</protein>
<evidence type="ECO:0000256" key="3">
    <source>
        <dbReference type="ARBA" id="ARBA00023125"/>
    </source>
</evidence>
<dbReference type="SUPFAM" id="SSF56349">
    <property type="entry name" value="DNA breaking-rejoining enzymes"/>
    <property type="match status" value="1"/>
</dbReference>
<keyword evidence="4" id="KW-0233">DNA recombination</keyword>
<dbReference type="CDD" id="cd01189">
    <property type="entry name" value="INT_ICEBs1_C_like"/>
    <property type="match status" value="1"/>
</dbReference>
<dbReference type="InterPro" id="IPR011010">
    <property type="entry name" value="DNA_brk_join_enz"/>
</dbReference>
<dbReference type="PANTHER" id="PTHR30349">
    <property type="entry name" value="PHAGE INTEGRASE-RELATED"/>
    <property type="match status" value="1"/>
</dbReference>